<feature type="region of interest" description="Disordered" evidence="2">
    <location>
        <begin position="314"/>
        <end position="342"/>
    </location>
</feature>
<organism evidence="3 4">
    <name type="scientific">Penicillium olsonii</name>
    <dbReference type="NCBI Taxonomy" id="99116"/>
    <lineage>
        <taxon>Eukaryota</taxon>
        <taxon>Fungi</taxon>
        <taxon>Dikarya</taxon>
        <taxon>Ascomycota</taxon>
        <taxon>Pezizomycotina</taxon>
        <taxon>Eurotiomycetes</taxon>
        <taxon>Eurotiomycetidae</taxon>
        <taxon>Eurotiales</taxon>
        <taxon>Aspergillaceae</taxon>
        <taxon>Penicillium</taxon>
    </lineage>
</organism>
<evidence type="ECO:0000313" key="3">
    <source>
        <dbReference type="EMBL" id="CAG7951634.1"/>
    </source>
</evidence>
<feature type="compositionally biased region" description="Polar residues" evidence="2">
    <location>
        <begin position="578"/>
        <end position="588"/>
    </location>
</feature>
<protein>
    <submittedName>
        <fullName evidence="3">Uncharacterized protein</fullName>
    </submittedName>
</protein>
<reference evidence="3" key="1">
    <citation type="submission" date="2021-07" db="EMBL/GenBank/DDBJ databases">
        <authorList>
            <person name="Branca A.L. A."/>
        </authorList>
    </citation>
    <scope>NUCLEOTIDE SEQUENCE</scope>
</reference>
<evidence type="ECO:0000256" key="1">
    <source>
        <dbReference type="SAM" id="Coils"/>
    </source>
</evidence>
<comment type="caution">
    <text evidence="3">The sequence shown here is derived from an EMBL/GenBank/DDBJ whole genome shotgun (WGS) entry which is preliminary data.</text>
</comment>
<sequence length="614" mass="66211">MQKGGLERSFGCLPHSYSVPRTACTSPPHLRLGQPWNVCYLFPYSSLIGFGFAMEVAPLSLAHTHARNAVLETRKANPVAASEEHDLAAGEFATAAQQSSDQEALRTLRLLETHHKKLAEILRFQHEHPAPTASEASSLNPANQPAAGDLGSTKNAASAQDAHLPPRLTGNARISGRDPSSIASNLASARGIPAHNRRGSPVSPTVSSHHASAKMTDNPRTKSGDNRMSDGSRKSRQSRVSTARQPWSPPTPGSPEVTNRQVAPSAAESETFKDSAASDDAFNRFYSAFGGLVSKVSGPLAFAGIQVGMIDPTQQNHKSSAEVKVDRDHATLDRSTTSGEPDVNKLFSRAALRSVQNGSGAGPGNPAESFYVVPTTGGTMSYAGILSRAEKQARRNSLEEGDEDFVDARETPSSPEMRHSASGSRIWAGRRANSDKLTTIQNPKTVEEMQMENEALRSLTDKLSTRLHMFEVNAQSSSMALQQSIRMMHNQNPGSPAPDYMQGVSLNTSPVATMTAPPVVDHDARVKELEEQIRRSEQRLDSASHENEKLKNILGRYRDRWEKLKEGAKTRRAEGRDNQNNQPGASTQPGTPSSPVPPSPSLSQPAPRPGESTT</sequence>
<dbReference type="PANTHER" id="PTHR40130">
    <property type="entry name" value="EXPRESSED PROTEIN"/>
    <property type="match status" value="1"/>
</dbReference>
<dbReference type="AlphaFoldDB" id="A0A9W4HAT6"/>
<dbReference type="PANTHER" id="PTHR40130:SF1">
    <property type="entry name" value="SPINDLE POLE BODY-ASSOCIATED PROTEIN CUT12 DOMAIN-CONTAINING PROTEIN"/>
    <property type="match status" value="1"/>
</dbReference>
<keyword evidence="4" id="KW-1185">Reference proteome</keyword>
<dbReference type="Proteomes" id="UP001153618">
    <property type="component" value="Unassembled WGS sequence"/>
</dbReference>
<dbReference type="OrthoDB" id="3197614at2759"/>
<evidence type="ECO:0000313" key="4">
    <source>
        <dbReference type="Proteomes" id="UP001153618"/>
    </source>
</evidence>
<feature type="compositionally biased region" description="Basic and acidic residues" evidence="2">
    <location>
        <begin position="564"/>
        <end position="577"/>
    </location>
</feature>
<accession>A0A9W4HAT6</accession>
<proteinExistence type="predicted"/>
<evidence type="ECO:0000256" key="2">
    <source>
        <dbReference type="SAM" id="MobiDB-lite"/>
    </source>
</evidence>
<dbReference type="EMBL" id="CAJVOS010000007">
    <property type="protein sequence ID" value="CAG7951634.1"/>
    <property type="molecule type" value="Genomic_DNA"/>
</dbReference>
<dbReference type="Gene3D" id="1.20.58.80">
    <property type="entry name" value="Phosphotransferase system, lactose/cellobiose-type IIA subunit"/>
    <property type="match status" value="1"/>
</dbReference>
<gene>
    <name evidence="3" type="ORF">POLS_LOCUS476</name>
</gene>
<keyword evidence="1" id="KW-0175">Coiled coil</keyword>
<feature type="compositionally biased region" description="Basic and acidic residues" evidence="2">
    <location>
        <begin position="217"/>
        <end position="233"/>
    </location>
</feature>
<feature type="region of interest" description="Disordered" evidence="2">
    <location>
        <begin position="129"/>
        <end position="274"/>
    </location>
</feature>
<feature type="coiled-coil region" evidence="1">
    <location>
        <begin position="519"/>
        <end position="560"/>
    </location>
</feature>
<feature type="region of interest" description="Disordered" evidence="2">
    <location>
        <begin position="564"/>
        <end position="614"/>
    </location>
</feature>
<feature type="region of interest" description="Disordered" evidence="2">
    <location>
        <begin position="393"/>
        <end position="423"/>
    </location>
</feature>
<feature type="compositionally biased region" description="Basic and acidic residues" evidence="2">
    <location>
        <begin position="319"/>
        <end position="332"/>
    </location>
</feature>
<name>A0A9W4HAT6_PENOL</name>
<feature type="compositionally biased region" description="Polar residues" evidence="2">
    <location>
        <begin position="134"/>
        <end position="143"/>
    </location>
</feature>